<dbReference type="Proteomes" id="UP000002949">
    <property type="component" value="Unassembled WGS sequence"/>
</dbReference>
<proteinExistence type="predicted"/>
<dbReference type="InterPro" id="IPR003959">
    <property type="entry name" value="ATPase_AAA_core"/>
</dbReference>
<reference evidence="2 3" key="1">
    <citation type="journal article" date="2012" name="J. Bacteriol.">
        <title>Draft Genome Sequence of Plant Growth-Promoting Rhizobium Mesorhizobium amorphae, Isolated from Zinc-Lead Mine Tailings.</title>
        <authorList>
            <person name="Hao X."/>
            <person name="Lin Y."/>
            <person name="Johnstone L."/>
            <person name="Baltrus D.A."/>
            <person name="Miller S.J."/>
            <person name="Wei G."/>
            <person name="Rensing C."/>
        </authorList>
    </citation>
    <scope>NUCLEOTIDE SEQUENCE [LARGE SCALE GENOMIC DNA]</scope>
    <source>
        <strain evidence="2 3">CCNWGS0123</strain>
    </source>
</reference>
<dbReference type="GO" id="GO:0016887">
    <property type="term" value="F:ATP hydrolysis activity"/>
    <property type="evidence" value="ECO:0007669"/>
    <property type="project" value="InterPro"/>
</dbReference>
<evidence type="ECO:0000313" key="2">
    <source>
        <dbReference type="EMBL" id="EHH09261.1"/>
    </source>
</evidence>
<dbReference type="PATRIC" id="fig|1082933.3.peg.4837"/>
<protein>
    <submittedName>
        <fullName evidence="2">AAA ATPase</fullName>
    </submittedName>
</protein>
<dbReference type="AlphaFoldDB" id="G6YG80"/>
<dbReference type="SUPFAM" id="SSF52540">
    <property type="entry name" value="P-loop containing nucleoside triphosphate hydrolases"/>
    <property type="match status" value="1"/>
</dbReference>
<dbReference type="PANTHER" id="PTHR43581">
    <property type="entry name" value="ATP/GTP PHOSPHATASE"/>
    <property type="match status" value="1"/>
</dbReference>
<dbReference type="PANTHER" id="PTHR43581:SF4">
    <property type="entry name" value="ATP_GTP PHOSPHATASE"/>
    <property type="match status" value="1"/>
</dbReference>
<dbReference type="eggNOG" id="COG1106">
    <property type="taxonomic scope" value="Bacteria"/>
</dbReference>
<keyword evidence="3" id="KW-1185">Reference proteome</keyword>
<dbReference type="InterPro" id="IPR051396">
    <property type="entry name" value="Bact_Antivir_Def_Nuclease"/>
</dbReference>
<dbReference type="EMBL" id="AGSN01000174">
    <property type="protein sequence ID" value="EHH09261.1"/>
    <property type="molecule type" value="Genomic_DNA"/>
</dbReference>
<organism evidence="2 3">
    <name type="scientific">Mesorhizobium amorphae CCNWGS0123</name>
    <dbReference type="NCBI Taxonomy" id="1082933"/>
    <lineage>
        <taxon>Bacteria</taxon>
        <taxon>Pseudomonadati</taxon>
        <taxon>Pseudomonadota</taxon>
        <taxon>Alphaproteobacteria</taxon>
        <taxon>Hyphomicrobiales</taxon>
        <taxon>Phyllobacteriaceae</taxon>
        <taxon>Mesorhizobium</taxon>
    </lineage>
</organism>
<dbReference type="KEGG" id="mamo:A6B35_33120"/>
<evidence type="ECO:0000313" key="3">
    <source>
        <dbReference type="Proteomes" id="UP000002949"/>
    </source>
</evidence>
<feature type="domain" description="ATPase AAA-type core" evidence="1">
    <location>
        <begin position="255"/>
        <end position="363"/>
    </location>
</feature>
<evidence type="ECO:0000259" key="1">
    <source>
        <dbReference type="Pfam" id="PF13304"/>
    </source>
</evidence>
<dbReference type="InterPro" id="IPR027417">
    <property type="entry name" value="P-loop_NTPase"/>
</dbReference>
<gene>
    <name evidence="2" type="ORF">MEA186_24942</name>
</gene>
<dbReference type="RefSeq" id="WP_006204717.1">
    <property type="nucleotide sequence ID" value="NZ_AGSN01000174.1"/>
</dbReference>
<dbReference type="Gene3D" id="3.40.50.300">
    <property type="entry name" value="P-loop containing nucleotide triphosphate hydrolases"/>
    <property type="match status" value="1"/>
</dbReference>
<accession>G6YG80</accession>
<dbReference type="OrthoDB" id="9789856at2"/>
<dbReference type="GO" id="GO:0005524">
    <property type="term" value="F:ATP binding"/>
    <property type="evidence" value="ECO:0007669"/>
    <property type="project" value="InterPro"/>
</dbReference>
<name>G6YG80_9HYPH</name>
<dbReference type="Pfam" id="PF13304">
    <property type="entry name" value="AAA_21"/>
    <property type="match status" value="1"/>
</dbReference>
<sequence length="387" mass="43523">MVLVEISDWRLIGLELDGLGPFRQGSKRFDFYGVSHEGHDPRDAGPANLYMLLAANAHGKTTVLDTIYSLFGLMNYPATGRFSEPNAEGLAQLDIRSTWTIDGRTQTVLLSIWTGQEYPLQTWDADKLETDAQAGVWARLGLKMTTTGLVTLEETDELGRLLFGNILAMRDLPPSELFGLSQLMPSILYFPADRRMVPPSAAQSVTRPIGWGYQPAQLFGSDGPDWGTSIDNVLVWLEWLAVRDREGGDRRVDELLAFVNELIFREDPTKEILPPTRELLKTFVRTAHGNHGLSALSHGERAILQIIARVLTHMTTNTVVLVDEIDIHLHSRWMNRMFEAIKSLLRRYPALSMILTTHNRELIAAYDFETEENGLVKGGYIITDEMD</sequence>